<evidence type="ECO:0008006" key="5">
    <source>
        <dbReference type="Google" id="ProtNLM"/>
    </source>
</evidence>
<sequence>MEVKMNSSPALRGMCFRLFLLFMITVGAGCAKTEAPAPEAYQLPEASPAAEQTPEAPQGPQAPSKTANVMPNFEWPPPEASAEEVIPDVFLRKSGKDSVLFRDVDHILTSALDRCGYSDCSYYAVPGGFAVVTRIEQINSDGTPKPGDSRWSVKTPPISPFSDFPQYLKVLFKGNPGYYRVIVFIFTPYGFTQGAKGPSREVVEGWFSGGFNVLPEEAGALLYTKAHRCTALIYEFKKTAKQATLIIPGSITGKAHLERSRLWSVLQR</sequence>
<dbReference type="KEGG" id="cph:Cpha266_1555"/>
<evidence type="ECO:0000256" key="2">
    <source>
        <dbReference type="SAM" id="SignalP"/>
    </source>
</evidence>
<keyword evidence="2" id="KW-0732">Signal</keyword>
<protein>
    <recommendedName>
        <fullName evidence="5">Lipoprotein</fullName>
    </recommendedName>
</protein>
<dbReference type="AlphaFoldDB" id="A1BGQ0"/>
<feature type="region of interest" description="Disordered" evidence="1">
    <location>
        <begin position="44"/>
        <end position="70"/>
    </location>
</feature>
<reference evidence="3 4" key="1">
    <citation type="submission" date="2006-12" db="EMBL/GenBank/DDBJ databases">
        <title>Complete sequence of Chlorobium phaeobacteroides DSM 266.</title>
        <authorList>
            <consortium name="US DOE Joint Genome Institute"/>
            <person name="Copeland A."/>
            <person name="Lucas S."/>
            <person name="Lapidus A."/>
            <person name="Barry K."/>
            <person name="Detter J.C."/>
            <person name="Glavina del Rio T."/>
            <person name="Hammon N."/>
            <person name="Israni S."/>
            <person name="Pitluck S."/>
            <person name="Goltsman E."/>
            <person name="Schmutz J."/>
            <person name="Larimer F."/>
            <person name="Land M."/>
            <person name="Hauser L."/>
            <person name="Mikhailova N."/>
            <person name="Li T."/>
            <person name="Overmann J."/>
            <person name="Bryant D.A."/>
            <person name="Richardson P."/>
        </authorList>
    </citation>
    <scope>NUCLEOTIDE SEQUENCE [LARGE SCALE GENOMIC DNA]</scope>
    <source>
        <strain evidence="3 4">DSM 266</strain>
    </source>
</reference>
<dbReference type="STRING" id="290317.Cpha266_1555"/>
<feature type="chain" id="PRO_5002632771" description="Lipoprotein" evidence="2">
    <location>
        <begin position="29"/>
        <end position="268"/>
    </location>
</feature>
<name>A1BGQ0_CHLPD</name>
<evidence type="ECO:0000256" key="1">
    <source>
        <dbReference type="SAM" id="MobiDB-lite"/>
    </source>
</evidence>
<dbReference type="EMBL" id="CP000492">
    <property type="protein sequence ID" value="ABL65577.1"/>
    <property type="molecule type" value="Genomic_DNA"/>
</dbReference>
<proteinExistence type="predicted"/>
<dbReference type="HOGENOM" id="CLU_1118604_0_0_10"/>
<feature type="signal peptide" evidence="2">
    <location>
        <begin position="1"/>
        <end position="28"/>
    </location>
</feature>
<dbReference type="PROSITE" id="PS51257">
    <property type="entry name" value="PROKAR_LIPOPROTEIN"/>
    <property type="match status" value="1"/>
</dbReference>
<organism evidence="3 4">
    <name type="scientific">Chlorobium phaeobacteroides (strain DSM 266 / SMG 266 / 2430)</name>
    <dbReference type="NCBI Taxonomy" id="290317"/>
    <lineage>
        <taxon>Bacteria</taxon>
        <taxon>Pseudomonadati</taxon>
        <taxon>Chlorobiota</taxon>
        <taxon>Chlorobiia</taxon>
        <taxon>Chlorobiales</taxon>
        <taxon>Chlorobiaceae</taxon>
        <taxon>Chlorobium/Pelodictyon group</taxon>
        <taxon>Chlorobium</taxon>
    </lineage>
</organism>
<dbReference type="Proteomes" id="UP000008701">
    <property type="component" value="Chromosome"/>
</dbReference>
<evidence type="ECO:0000313" key="4">
    <source>
        <dbReference type="Proteomes" id="UP000008701"/>
    </source>
</evidence>
<evidence type="ECO:0000313" key="3">
    <source>
        <dbReference type="EMBL" id="ABL65577.1"/>
    </source>
</evidence>
<gene>
    <name evidence="3" type="ordered locus">Cpha266_1555</name>
</gene>
<keyword evidence="4" id="KW-1185">Reference proteome</keyword>
<dbReference type="eggNOG" id="COG4249">
    <property type="taxonomic scope" value="Bacteria"/>
</dbReference>
<accession>A1BGQ0</accession>